<protein>
    <submittedName>
        <fullName evidence="1">Uncharacterized protein</fullName>
    </submittedName>
</protein>
<reference evidence="1" key="1">
    <citation type="submission" date="2019-10" db="EMBL/GenBank/DDBJ databases">
        <authorList>
            <consortium name="DOE Joint Genome Institute"/>
            <person name="Kuo A."/>
            <person name="Miyauchi S."/>
            <person name="Kiss E."/>
            <person name="Drula E."/>
            <person name="Kohler A."/>
            <person name="Sanchez-Garcia M."/>
            <person name="Andreopoulos B."/>
            <person name="Barry K.W."/>
            <person name="Bonito G."/>
            <person name="Buee M."/>
            <person name="Carver A."/>
            <person name="Chen C."/>
            <person name="Cichocki N."/>
            <person name="Clum A."/>
            <person name="Culley D."/>
            <person name="Crous P.W."/>
            <person name="Fauchery L."/>
            <person name="Girlanda M."/>
            <person name="Hayes R."/>
            <person name="Keri Z."/>
            <person name="LaButti K."/>
            <person name="Lipzen A."/>
            <person name="Lombard V."/>
            <person name="Magnuson J."/>
            <person name="Maillard F."/>
            <person name="Morin E."/>
            <person name="Murat C."/>
            <person name="Nolan M."/>
            <person name="Ohm R."/>
            <person name="Pangilinan J."/>
            <person name="Pereira M."/>
            <person name="Perotto S."/>
            <person name="Peter M."/>
            <person name="Riley R."/>
            <person name="Sitrit Y."/>
            <person name="Stielow B."/>
            <person name="Szollosi G."/>
            <person name="Zifcakova L."/>
            <person name="Stursova M."/>
            <person name="Spatafora J.W."/>
            <person name="Tedersoo L."/>
            <person name="Vaario L.-M."/>
            <person name="Yamada A."/>
            <person name="Yan M."/>
            <person name="Wang P."/>
            <person name="Xu J."/>
            <person name="Bruns T."/>
            <person name="Baldrian P."/>
            <person name="Vilgalys R."/>
            <person name="Henrissat B."/>
            <person name="Grigoriev I.V."/>
            <person name="Hibbett D."/>
            <person name="Nagy L.G."/>
            <person name="Martin F.M."/>
        </authorList>
    </citation>
    <scope>NUCLEOTIDE SEQUENCE</scope>
    <source>
        <strain evidence="1">BED1</strain>
    </source>
</reference>
<evidence type="ECO:0000313" key="2">
    <source>
        <dbReference type="Proteomes" id="UP001194468"/>
    </source>
</evidence>
<comment type="caution">
    <text evidence="1">The sequence shown here is derived from an EMBL/GenBank/DDBJ whole genome shotgun (WGS) entry which is preliminary data.</text>
</comment>
<evidence type="ECO:0000313" key="1">
    <source>
        <dbReference type="EMBL" id="KAF8441767.1"/>
    </source>
</evidence>
<reference evidence="1" key="2">
    <citation type="journal article" date="2020" name="Nat. Commun.">
        <title>Large-scale genome sequencing of mycorrhizal fungi provides insights into the early evolution of symbiotic traits.</title>
        <authorList>
            <person name="Miyauchi S."/>
            <person name="Kiss E."/>
            <person name="Kuo A."/>
            <person name="Drula E."/>
            <person name="Kohler A."/>
            <person name="Sanchez-Garcia M."/>
            <person name="Morin E."/>
            <person name="Andreopoulos B."/>
            <person name="Barry K.W."/>
            <person name="Bonito G."/>
            <person name="Buee M."/>
            <person name="Carver A."/>
            <person name="Chen C."/>
            <person name="Cichocki N."/>
            <person name="Clum A."/>
            <person name="Culley D."/>
            <person name="Crous P.W."/>
            <person name="Fauchery L."/>
            <person name="Girlanda M."/>
            <person name="Hayes R.D."/>
            <person name="Keri Z."/>
            <person name="LaButti K."/>
            <person name="Lipzen A."/>
            <person name="Lombard V."/>
            <person name="Magnuson J."/>
            <person name="Maillard F."/>
            <person name="Murat C."/>
            <person name="Nolan M."/>
            <person name="Ohm R.A."/>
            <person name="Pangilinan J."/>
            <person name="Pereira M.F."/>
            <person name="Perotto S."/>
            <person name="Peter M."/>
            <person name="Pfister S."/>
            <person name="Riley R."/>
            <person name="Sitrit Y."/>
            <person name="Stielow J.B."/>
            <person name="Szollosi G."/>
            <person name="Zifcakova L."/>
            <person name="Stursova M."/>
            <person name="Spatafora J.W."/>
            <person name="Tedersoo L."/>
            <person name="Vaario L.M."/>
            <person name="Yamada A."/>
            <person name="Yan M."/>
            <person name="Wang P."/>
            <person name="Xu J."/>
            <person name="Bruns T."/>
            <person name="Baldrian P."/>
            <person name="Vilgalys R."/>
            <person name="Dunand C."/>
            <person name="Henrissat B."/>
            <person name="Grigoriev I.V."/>
            <person name="Hibbett D."/>
            <person name="Nagy L.G."/>
            <person name="Martin F.M."/>
        </authorList>
    </citation>
    <scope>NUCLEOTIDE SEQUENCE</scope>
    <source>
        <strain evidence="1">BED1</strain>
    </source>
</reference>
<accession>A0AAD4GGW9</accession>
<organism evidence="1 2">
    <name type="scientific">Boletus edulis BED1</name>
    <dbReference type="NCBI Taxonomy" id="1328754"/>
    <lineage>
        <taxon>Eukaryota</taxon>
        <taxon>Fungi</taxon>
        <taxon>Dikarya</taxon>
        <taxon>Basidiomycota</taxon>
        <taxon>Agaricomycotina</taxon>
        <taxon>Agaricomycetes</taxon>
        <taxon>Agaricomycetidae</taxon>
        <taxon>Boletales</taxon>
        <taxon>Boletineae</taxon>
        <taxon>Boletaceae</taxon>
        <taxon>Boletoideae</taxon>
        <taxon>Boletus</taxon>
    </lineage>
</organism>
<dbReference type="Proteomes" id="UP001194468">
    <property type="component" value="Unassembled WGS sequence"/>
</dbReference>
<dbReference type="AlphaFoldDB" id="A0AAD4GGW9"/>
<keyword evidence="2" id="KW-1185">Reference proteome</keyword>
<proteinExistence type="predicted"/>
<gene>
    <name evidence="1" type="ORF">L210DRAFT_442428</name>
</gene>
<sequence length="55" mass="6456">MDINEIFDPAVEADHNIFDATDKDIYCAVMDAKEAWEKGLDSRLQHEKKFSRVLW</sequence>
<dbReference type="EMBL" id="WHUW01000010">
    <property type="protein sequence ID" value="KAF8441767.1"/>
    <property type="molecule type" value="Genomic_DNA"/>
</dbReference>
<name>A0AAD4GGW9_BOLED</name>